<dbReference type="RefSeq" id="WP_229674533.1">
    <property type="nucleotide sequence ID" value="NZ_BMNA01000008.1"/>
</dbReference>
<dbReference type="PANTHER" id="PTHR34846:SF10">
    <property type="entry name" value="CYTOPLASMIC PROTEIN"/>
    <property type="match status" value="1"/>
</dbReference>
<feature type="compositionally biased region" description="Low complexity" evidence="1">
    <location>
        <begin position="10"/>
        <end position="23"/>
    </location>
</feature>
<accession>A0A917WKM9</accession>
<evidence type="ECO:0000256" key="1">
    <source>
        <dbReference type="SAM" id="MobiDB-lite"/>
    </source>
</evidence>
<dbReference type="Proteomes" id="UP000655208">
    <property type="component" value="Unassembled WGS sequence"/>
</dbReference>
<feature type="region of interest" description="Disordered" evidence="1">
    <location>
        <begin position="1"/>
        <end position="49"/>
    </location>
</feature>
<dbReference type="PANTHER" id="PTHR34846">
    <property type="entry name" value="4-CARBOXYMUCONOLACTONE DECARBOXYLASE FAMILY PROTEIN (AFU_ORTHOLOGUE AFUA_6G11590)"/>
    <property type="match status" value="1"/>
</dbReference>
<feature type="domain" description="Carboxymuconolactone decarboxylase-like" evidence="2">
    <location>
        <begin position="122"/>
        <end position="190"/>
    </location>
</feature>
<dbReference type="InterPro" id="IPR003779">
    <property type="entry name" value="CMD-like"/>
</dbReference>
<protein>
    <recommendedName>
        <fullName evidence="2">Carboxymuconolactone decarboxylase-like domain-containing protein</fullName>
    </recommendedName>
</protein>
<proteinExistence type="predicted"/>
<reference evidence="3" key="2">
    <citation type="submission" date="2020-09" db="EMBL/GenBank/DDBJ databases">
        <authorList>
            <person name="Sun Q."/>
            <person name="Zhou Y."/>
        </authorList>
    </citation>
    <scope>NUCLEOTIDE SEQUENCE</scope>
    <source>
        <strain evidence="3">CGMCC 4.7308</strain>
    </source>
</reference>
<dbReference type="GO" id="GO:0051920">
    <property type="term" value="F:peroxiredoxin activity"/>
    <property type="evidence" value="ECO:0007669"/>
    <property type="project" value="InterPro"/>
</dbReference>
<dbReference type="SUPFAM" id="SSF69118">
    <property type="entry name" value="AhpD-like"/>
    <property type="match status" value="1"/>
</dbReference>
<dbReference type="AlphaFoldDB" id="A0A917WKM9"/>
<organism evidence="3 4">
    <name type="scientific">Nakamurella endophytica</name>
    <dbReference type="NCBI Taxonomy" id="1748367"/>
    <lineage>
        <taxon>Bacteria</taxon>
        <taxon>Bacillati</taxon>
        <taxon>Actinomycetota</taxon>
        <taxon>Actinomycetes</taxon>
        <taxon>Nakamurellales</taxon>
        <taxon>Nakamurellaceae</taxon>
        <taxon>Nakamurella</taxon>
    </lineage>
</organism>
<evidence type="ECO:0000313" key="4">
    <source>
        <dbReference type="Proteomes" id="UP000655208"/>
    </source>
</evidence>
<evidence type="ECO:0000313" key="3">
    <source>
        <dbReference type="EMBL" id="GGM11197.1"/>
    </source>
</evidence>
<dbReference type="Pfam" id="PF02627">
    <property type="entry name" value="CMD"/>
    <property type="match status" value="1"/>
</dbReference>
<dbReference type="EMBL" id="BMNA01000008">
    <property type="protein sequence ID" value="GGM11197.1"/>
    <property type="molecule type" value="Genomic_DNA"/>
</dbReference>
<sequence length="253" mass="27013">MTLHTDRRSPATAAAASTDRLAAGPRALADRRSDPAVSDPAVSDPAVSDPAVSVPALAAPVDAAERRSRARVPLDEPAGLFGRVLRWWAVRQYGQMPDNALALAHHRPALVAIGLFERRVARWNRLDPQLRALAEMATAVRVGCSWCVDFGWFVAHGHGLDLAKIGAVPAWRDSDLFSPVERQVLEFAEALTATPAEVTDELAASLRAALGDAALVELAMMVAVENERSRFNAGLGLASQGFSESCRVPGARP</sequence>
<feature type="compositionally biased region" description="Low complexity" evidence="1">
    <location>
        <begin position="35"/>
        <end position="49"/>
    </location>
</feature>
<dbReference type="Gene3D" id="1.20.1290.10">
    <property type="entry name" value="AhpD-like"/>
    <property type="match status" value="1"/>
</dbReference>
<reference evidence="3" key="1">
    <citation type="journal article" date="2014" name="Int. J. Syst. Evol. Microbiol.">
        <title>Complete genome sequence of Corynebacterium casei LMG S-19264T (=DSM 44701T), isolated from a smear-ripened cheese.</title>
        <authorList>
            <consortium name="US DOE Joint Genome Institute (JGI-PGF)"/>
            <person name="Walter F."/>
            <person name="Albersmeier A."/>
            <person name="Kalinowski J."/>
            <person name="Ruckert C."/>
        </authorList>
    </citation>
    <scope>NUCLEOTIDE SEQUENCE</scope>
    <source>
        <strain evidence="3">CGMCC 4.7308</strain>
    </source>
</reference>
<evidence type="ECO:0000259" key="2">
    <source>
        <dbReference type="Pfam" id="PF02627"/>
    </source>
</evidence>
<comment type="caution">
    <text evidence="3">The sequence shown here is derived from an EMBL/GenBank/DDBJ whole genome shotgun (WGS) entry which is preliminary data.</text>
</comment>
<gene>
    <name evidence="3" type="ORF">GCM10011594_33970</name>
</gene>
<keyword evidence="4" id="KW-1185">Reference proteome</keyword>
<dbReference type="InterPro" id="IPR029032">
    <property type="entry name" value="AhpD-like"/>
</dbReference>
<name>A0A917WKM9_9ACTN</name>